<organism evidence="1">
    <name type="scientific">marine metagenome</name>
    <dbReference type="NCBI Taxonomy" id="408172"/>
    <lineage>
        <taxon>unclassified sequences</taxon>
        <taxon>metagenomes</taxon>
        <taxon>ecological metagenomes</taxon>
    </lineage>
</organism>
<gene>
    <name evidence="1" type="ORF">METZ01_LOCUS396038</name>
</gene>
<feature type="non-terminal residue" evidence="1">
    <location>
        <position position="1"/>
    </location>
</feature>
<dbReference type="Gene3D" id="1.20.1290.10">
    <property type="entry name" value="AhpD-like"/>
    <property type="match status" value="2"/>
</dbReference>
<dbReference type="EMBL" id="UINC01150247">
    <property type="protein sequence ID" value="SVD43184.1"/>
    <property type="molecule type" value="Genomic_DNA"/>
</dbReference>
<dbReference type="SUPFAM" id="SSF69118">
    <property type="entry name" value="AhpD-like"/>
    <property type="match status" value="2"/>
</dbReference>
<reference evidence="1" key="1">
    <citation type="submission" date="2018-05" db="EMBL/GenBank/DDBJ databases">
        <authorList>
            <person name="Lanie J.A."/>
            <person name="Ng W.-L."/>
            <person name="Kazmierczak K.M."/>
            <person name="Andrzejewski T.M."/>
            <person name="Davidsen T.M."/>
            <person name="Wayne K.J."/>
            <person name="Tettelin H."/>
            <person name="Glass J.I."/>
            <person name="Rusch D."/>
            <person name="Podicherti R."/>
            <person name="Tsui H.-C.T."/>
            <person name="Winkler M.E."/>
        </authorList>
    </citation>
    <scope>NUCLEOTIDE SEQUENCE</scope>
</reference>
<feature type="non-terminal residue" evidence="1">
    <location>
        <position position="286"/>
    </location>
</feature>
<name>A0A382V9M8_9ZZZZ</name>
<accession>A0A382V9M8</accession>
<evidence type="ECO:0008006" key="2">
    <source>
        <dbReference type="Google" id="ProtNLM"/>
    </source>
</evidence>
<dbReference type="PANTHER" id="PTHR34846">
    <property type="entry name" value="4-CARBOXYMUCONOLACTONE DECARBOXYLASE FAMILY PROTEIN (AFU_ORTHOLOGUE AFUA_6G11590)"/>
    <property type="match status" value="1"/>
</dbReference>
<proteinExistence type="predicted"/>
<evidence type="ECO:0000313" key="1">
    <source>
        <dbReference type="EMBL" id="SVD43184.1"/>
    </source>
</evidence>
<dbReference type="AlphaFoldDB" id="A0A382V9M8"/>
<protein>
    <recommendedName>
        <fullName evidence="2">Carboxymuconolactone decarboxylase-like domain-containing protein</fullName>
    </recommendedName>
</protein>
<dbReference type="PANTHER" id="PTHR34846:SF11">
    <property type="entry name" value="4-CARBOXYMUCONOLACTONE DECARBOXYLASE FAMILY PROTEIN (AFU_ORTHOLOGUE AFUA_6G11590)"/>
    <property type="match status" value="1"/>
</dbReference>
<sequence length="286" mass="31476">RELDQPYEWALHELDALAVGVDEVLIDIVRHRKPTSGVGDPEAIIMDVGRELLTTRRLGAETYAHALQVLGKTNLVDLIDLVGRYTSTGATLTAVNQQMPMGWRQSLPLPFTYPDDIYPDSRSRLPLRPGPYQTSVSALYGRMASPGGIGPGQIRAYGEGVQTLEARIGKRLEMLTVLVTARAHNSQYDWTMHEPLALEAGLEREVIDIVKHRRAIGDLGDKDAALVSLARELFRDHNVKAGTYARAKREFGETDLVDIVALMGVHAADAVMFAGFDQQLPEGVDP</sequence>
<dbReference type="InterPro" id="IPR029032">
    <property type="entry name" value="AhpD-like"/>
</dbReference>